<dbReference type="EMBL" id="JACSPU010000001">
    <property type="protein sequence ID" value="MBD8013844.1"/>
    <property type="molecule type" value="Genomic_DNA"/>
</dbReference>
<name>A0ABR8WA14_9BACL</name>
<proteinExistence type="predicted"/>
<comment type="caution">
    <text evidence="2">The sequence shown here is derived from an EMBL/GenBank/DDBJ whole genome shotgun (WGS) entry which is preliminary data.</text>
</comment>
<feature type="domain" description="IrrE N-terminal-like" evidence="1">
    <location>
        <begin position="45"/>
        <end position="143"/>
    </location>
</feature>
<evidence type="ECO:0000313" key="3">
    <source>
        <dbReference type="Proteomes" id="UP000658980"/>
    </source>
</evidence>
<dbReference type="RefSeq" id="WP_191714057.1">
    <property type="nucleotide sequence ID" value="NZ_JACSPU010000001.1"/>
</dbReference>
<reference evidence="2 3" key="1">
    <citation type="submission" date="2020-08" db="EMBL/GenBank/DDBJ databases">
        <title>A Genomic Blueprint of the Chicken Gut Microbiome.</title>
        <authorList>
            <person name="Gilroy R."/>
            <person name="Ravi A."/>
            <person name="Getino M."/>
            <person name="Pursley I."/>
            <person name="Horton D.L."/>
            <person name="Alikhan N.-F."/>
            <person name="Baker D."/>
            <person name="Gharbi K."/>
            <person name="Hall N."/>
            <person name="Watson M."/>
            <person name="Adriaenssens E.M."/>
            <person name="Foster-Nyarko E."/>
            <person name="Jarju S."/>
            <person name="Secka A."/>
            <person name="Antonio M."/>
            <person name="Oren A."/>
            <person name="Chaudhuri R."/>
            <person name="La Ragione R.M."/>
            <person name="Hildebrand F."/>
            <person name="Pallen M.J."/>
        </authorList>
    </citation>
    <scope>NUCLEOTIDE SEQUENCE [LARGE SCALE GENOMIC DNA]</scope>
    <source>
        <strain evidence="2 3">Sa1BUA13</strain>
    </source>
</reference>
<dbReference type="InterPro" id="IPR010359">
    <property type="entry name" value="IrrE_HExxH"/>
</dbReference>
<protein>
    <submittedName>
        <fullName evidence="2">ImmA/IrrE family metallo-endopeptidase</fullName>
    </submittedName>
</protein>
<accession>A0ABR8WA14</accession>
<evidence type="ECO:0000313" key="2">
    <source>
        <dbReference type="EMBL" id="MBD8013844.1"/>
    </source>
</evidence>
<organism evidence="2 3">
    <name type="scientific">Planococcus wigleyi</name>
    <dbReference type="NCBI Taxonomy" id="2762216"/>
    <lineage>
        <taxon>Bacteria</taxon>
        <taxon>Bacillati</taxon>
        <taxon>Bacillota</taxon>
        <taxon>Bacilli</taxon>
        <taxon>Bacillales</taxon>
        <taxon>Caryophanaceae</taxon>
        <taxon>Planococcus</taxon>
    </lineage>
</organism>
<dbReference type="Pfam" id="PF06114">
    <property type="entry name" value="Peptidase_M78"/>
    <property type="match status" value="1"/>
</dbReference>
<dbReference type="Proteomes" id="UP000658980">
    <property type="component" value="Unassembled WGS sequence"/>
</dbReference>
<evidence type="ECO:0000259" key="1">
    <source>
        <dbReference type="Pfam" id="PF06114"/>
    </source>
</evidence>
<keyword evidence="3" id="KW-1185">Reference proteome</keyword>
<gene>
    <name evidence="2" type="ORF">H9630_03355</name>
</gene>
<sequence length="158" mass="18921">MNNTYNNLEEYIAQLLNRIDIFHPHELSIGNIYPRLGLTVHYIPHDSMAIAGNLFLDNRKNEEAQWQDFGHELCHALWHAGDQAILPLSMREYQEWKAENFSQHFCIPSLMLNKMRLPNNENEAIWMIMETFGVERWFAEKRLQQYLRNLIFGWEESR</sequence>